<dbReference type="GO" id="GO:0005829">
    <property type="term" value="C:cytosol"/>
    <property type="evidence" value="ECO:0007669"/>
    <property type="project" value="TreeGrafter"/>
</dbReference>
<dbReference type="InterPro" id="IPR006379">
    <property type="entry name" value="HAD-SF_hydro_IIB"/>
</dbReference>
<dbReference type="EMBL" id="CP034550">
    <property type="protein sequence ID" value="QFZ17742.1"/>
    <property type="molecule type" value="Genomic_DNA"/>
</dbReference>
<keyword evidence="1" id="KW-0378">Hydrolase</keyword>
<dbReference type="GO" id="GO:0016791">
    <property type="term" value="F:phosphatase activity"/>
    <property type="evidence" value="ECO:0007669"/>
    <property type="project" value="TreeGrafter"/>
</dbReference>
<dbReference type="AlphaFoldDB" id="A0A5Q0GWL0"/>
<evidence type="ECO:0000313" key="1">
    <source>
        <dbReference type="EMBL" id="QFZ17742.1"/>
    </source>
</evidence>
<dbReference type="Gene3D" id="3.40.50.1000">
    <property type="entry name" value="HAD superfamily/HAD-like"/>
    <property type="match status" value="1"/>
</dbReference>
<accession>A0A5Q0GWL0</accession>
<protein>
    <submittedName>
        <fullName evidence="1">HAD-IIB family hydrolase</fullName>
    </submittedName>
</protein>
<name>A0A5Q0GWL0_SACSY</name>
<dbReference type="InterPro" id="IPR023214">
    <property type="entry name" value="HAD_sf"/>
</dbReference>
<dbReference type="NCBIfam" id="TIGR01484">
    <property type="entry name" value="HAD-SF-IIB"/>
    <property type="match status" value="1"/>
</dbReference>
<reference evidence="2" key="1">
    <citation type="journal article" date="2021" name="Curr. Microbiol.">
        <title>Complete genome of nocamycin-producing strain Saccharothrix syringae NRRL B-16468 reveals the biosynthetic potential for secondary metabolites.</title>
        <authorList>
            <person name="Mo X."/>
            <person name="Yang S."/>
        </authorList>
    </citation>
    <scope>NUCLEOTIDE SEQUENCE [LARGE SCALE GENOMIC DNA]</scope>
    <source>
        <strain evidence="2">ATCC 51364 / DSM 43886 / JCM 6844 / KCTC 9398 / NBRC 14523 / NRRL B-16468 / INA 2240</strain>
    </source>
</reference>
<organism evidence="1 2">
    <name type="scientific">Saccharothrix syringae</name>
    <name type="common">Nocardiopsis syringae</name>
    <dbReference type="NCBI Taxonomy" id="103733"/>
    <lineage>
        <taxon>Bacteria</taxon>
        <taxon>Bacillati</taxon>
        <taxon>Actinomycetota</taxon>
        <taxon>Actinomycetes</taxon>
        <taxon>Pseudonocardiales</taxon>
        <taxon>Pseudonocardiaceae</taxon>
        <taxon>Saccharothrix</taxon>
    </lineage>
</organism>
<dbReference type="PANTHER" id="PTHR10000">
    <property type="entry name" value="PHOSPHOSERINE PHOSPHATASE"/>
    <property type="match status" value="1"/>
</dbReference>
<sequence length="278" mass="29211">MASISPLSPRSGLSDLPRLIATDLDGTLLNDDYAVSARTRRALEAAGAAGIEVLFVTARAPRAVHDIADQAGHEAHAVCSNGAILYDVGTRTILLTDFIAKDLVTLVCRRLSEVLPGLHFAVETGQSLQTLPGFVVPWNDECSTVDHYTDFGPAGKLFVRLEGLDNDALVAVVRDVVGSLVTCTHSGGQGFVELTAAGVSKLDAVMDYCASRGIDRSQVLAFGDMPNDLDLLGWAGGAYAPRNAHTSVRALIPVIDGNNEDGVAKVLENLLSATDSTG</sequence>
<evidence type="ECO:0000313" key="2">
    <source>
        <dbReference type="Proteomes" id="UP000325787"/>
    </source>
</evidence>
<dbReference type="PANTHER" id="PTHR10000:SF8">
    <property type="entry name" value="HAD SUPERFAMILY HYDROLASE-LIKE, TYPE 3"/>
    <property type="match status" value="1"/>
</dbReference>
<dbReference type="OrthoDB" id="3180855at2"/>
<keyword evidence="2" id="KW-1185">Reference proteome</keyword>
<dbReference type="PROSITE" id="PS01228">
    <property type="entry name" value="COF_1"/>
    <property type="match status" value="1"/>
</dbReference>
<dbReference type="KEGG" id="ssyi:EKG83_09830"/>
<dbReference type="Gene3D" id="3.30.1240.10">
    <property type="match status" value="1"/>
</dbReference>
<dbReference type="InterPro" id="IPR036412">
    <property type="entry name" value="HAD-like_sf"/>
</dbReference>
<gene>
    <name evidence="1" type="ORF">EKG83_09830</name>
</gene>
<proteinExistence type="predicted"/>
<dbReference type="Pfam" id="PF08282">
    <property type="entry name" value="Hydrolase_3"/>
    <property type="match status" value="1"/>
</dbReference>
<dbReference type="Proteomes" id="UP000325787">
    <property type="component" value="Chromosome"/>
</dbReference>
<dbReference type="SUPFAM" id="SSF56784">
    <property type="entry name" value="HAD-like"/>
    <property type="match status" value="1"/>
</dbReference>
<dbReference type="GO" id="GO:0000287">
    <property type="term" value="F:magnesium ion binding"/>
    <property type="evidence" value="ECO:0007669"/>
    <property type="project" value="TreeGrafter"/>
</dbReference>